<protein>
    <submittedName>
        <fullName evidence="3">Uncharacterized protein</fullName>
    </submittedName>
</protein>
<evidence type="ECO:0000256" key="1">
    <source>
        <dbReference type="SAM" id="MobiDB-lite"/>
    </source>
</evidence>
<organism evidence="3 4">
    <name type="scientific">Agromyces seonyuensis</name>
    <dbReference type="NCBI Taxonomy" id="2662446"/>
    <lineage>
        <taxon>Bacteria</taxon>
        <taxon>Bacillati</taxon>
        <taxon>Actinomycetota</taxon>
        <taxon>Actinomycetes</taxon>
        <taxon>Micrococcales</taxon>
        <taxon>Microbacteriaceae</taxon>
        <taxon>Agromyces</taxon>
    </lineage>
</organism>
<proteinExistence type="predicted"/>
<dbReference type="AlphaFoldDB" id="A0A6I4P2T4"/>
<keyword evidence="4" id="KW-1185">Reference proteome</keyword>
<dbReference type="RefSeq" id="WP_160426598.1">
    <property type="nucleotide sequence ID" value="NZ_WSTA01000089.1"/>
</dbReference>
<reference evidence="3 4" key="1">
    <citation type="submission" date="2019-12" db="EMBL/GenBank/DDBJ databases">
        <authorList>
            <person name="Kim Y.S."/>
        </authorList>
    </citation>
    <scope>NUCLEOTIDE SEQUENCE [LARGE SCALE GENOMIC DNA]</scope>
    <source>
        <strain evidence="3 4">MMS17-SY077</strain>
    </source>
</reference>
<feature type="transmembrane region" description="Helical" evidence="2">
    <location>
        <begin position="27"/>
        <end position="51"/>
    </location>
</feature>
<comment type="caution">
    <text evidence="3">The sequence shown here is derived from an EMBL/GenBank/DDBJ whole genome shotgun (WGS) entry which is preliminary data.</text>
</comment>
<keyword evidence="2" id="KW-1133">Transmembrane helix</keyword>
<evidence type="ECO:0000313" key="3">
    <source>
        <dbReference type="EMBL" id="MWB99942.1"/>
    </source>
</evidence>
<feature type="transmembrane region" description="Helical" evidence="2">
    <location>
        <begin position="99"/>
        <end position="116"/>
    </location>
</feature>
<keyword evidence="2" id="KW-0472">Membrane</keyword>
<feature type="transmembrane region" description="Helical" evidence="2">
    <location>
        <begin position="122"/>
        <end position="139"/>
    </location>
</feature>
<sequence length="154" mass="15856">MNHAEQAPAGASGSKPNGADRTSGSGLAGLVAAVVLVALEALAVGAVVVWLGWELVVDTPASYASSIALTVVVLLGLLWLVATTIGLARAQAWARPSAITWQILQVSIAVGAFQGLFARSDIGWALLLPAIVVVVLLLSRPVRARFVHEDAETA</sequence>
<accession>A0A6I4P2T4</accession>
<feature type="region of interest" description="Disordered" evidence="1">
    <location>
        <begin position="1"/>
        <end position="20"/>
    </location>
</feature>
<feature type="transmembrane region" description="Helical" evidence="2">
    <location>
        <begin position="63"/>
        <end position="87"/>
    </location>
</feature>
<dbReference type="Proteomes" id="UP000438182">
    <property type="component" value="Unassembled WGS sequence"/>
</dbReference>
<keyword evidence="2" id="KW-0812">Transmembrane</keyword>
<dbReference type="EMBL" id="WSTA01000089">
    <property type="protein sequence ID" value="MWB99942.1"/>
    <property type="molecule type" value="Genomic_DNA"/>
</dbReference>
<evidence type="ECO:0000256" key="2">
    <source>
        <dbReference type="SAM" id="Phobius"/>
    </source>
</evidence>
<name>A0A6I4P2T4_9MICO</name>
<gene>
    <name evidence="3" type="ORF">GB864_15455</name>
</gene>
<evidence type="ECO:0000313" key="4">
    <source>
        <dbReference type="Proteomes" id="UP000438182"/>
    </source>
</evidence>